<dbReference type="PROSITE" id="PS50880">
    <property type="entry name" value="TOPRIM"/>
    <property type="match status" value="1"/>
</dbReference>
<comment type="function">
    <text evidence="12 13">RNA polymerase that catalyzes the synthesis of short RNA molecules used as primers for DNA polymerase during DNA replication.</text>
</comment>
<dbReference type="InterPro" id="IPR006171">
    <property type="entry name" value="TOPRIM_dom"/>
</dbReference>
<feature type="coiled-coil region" evidence="15">
    <location>
        <begin position="562"/>
        <end position="589"/>
    </location>
</feature>
<keyword evidence="2 12" id="KW-0639">Primosome</keyword>
<dbReference type="GO" id="GO:0005737">
    <property type="term" value="C:cytoplasm"/>
    <property type="evidence" value="ECO:0007669"/>
    <property type="project" value="TreeGrafter"/>
</dbReference>
<dbReference type="CDD" id="cd03364">
    <property type="entry name" value="TOPRIM_DnaG_primases"/>
    <property type="match status" value="1"/>
</dbReference>
<evidence type="ECO:0000256" key="1">
    <source>
        <dbReference type="ARBA" id="ARBA00022478"/>
    </source>
</evidence>
<dbReference type="GO" id="GO:1990077">
    <property type="term" value="C:primosome complex"/>
    <property type="evidence" value="ECO:0007669"/>
    <property type="project" value="UniProtKB-KW"/>
</dbReference>
<comment type="caution">
    <text evidence="17">The sequence shown here is derived from an EMBL/GenBank/DDBJ whole genome shotgun (WGS) entry which is preliminary data.</text>
</comment>
<reference evidence="17 18" key="1">
    <citation type="journal article" date="2016" name="Nat. Commun.">
        <title>Thousands of microbial genomes shed light on interconnected biogeochemical processes in an aquifer system.</title>
        <authorList>
            <person name="Anantharaman K."/>
            <person name="Brown C.T."/>
            <person name="Hug L.A."/>
            <person name="Sharon I."/>
            <person name="Castelle C.J."/>
            <person name="Probst A.J."/>
            <person name="Thomas B.C."/>
            <person name="Singh A."/>
            <person name="Wilkins M.J."/>
            <person name="Karaoz U."/>
            <person name="Brodie E.L."/>
            <person name="Williams K.H."/>
            <person name="Hubbard S.S."/>
            <person name="Banfield J.F."/>
        </authorList>
    </citation>
    <scope>NUCLEOTIDE SEQUENCE [LARGE SCALE GENOMIC DNA]</scope>
</reference>
<evidence type="ECO:0000256" key="13">
    <source>
        <dbReference type="PIRNR" id="PIRNR002811"/>
    </source>
</evidence>
<keyword evidence="10 12" id="KW-0238">DNA-binding</keyword>
<organism evidence="17 18">
    <name type="scientific">Candidatus Woesebacteria bacterium RIFCSPHIGHO2_12_FULL_41_24</name>
    <dbReference type="NCBI Taxonomy" id="1802510"/>
    <lineage>
        <taxon>Bacteria</taxon>
        <taxon>Candidatus Woeseibacteriota</taxon>
    </lineage>
</organism>
<name>A0A1F8AS80_9BACT</name>
<proteinExistence type="inferred from homology"/>
<comment type="cofactor">
    <cofactor evidence="12 13 14">
        <name>Zn(2+)</name>
        <dbReference type="ChEBI" id="CHEBI:29105"/>
    </cofactor>
    <text evidence="12 13 14">Binds 1 zinc ion per monomer.</text>
</comment>
<dbReference type="GO" id="GO:0008270">
    <property type="term" value="F:zinc ion binding"/>
    <property type="evidence" value="ECO:0007669"/>
    <property type="project" value="UniProtKB-UniRule"/>
</dbReference>
<dbReference type="NCBIfam" id="TIGR01391">
    <property type="entry name" value="dnaG"/>
    <property type="match status" value="1"/>
</dbReference>
<keyword evidence="5 12" id="KW-0235">DNA replication</keyword>
<dbReference type="GO" id="GO:0003677">
    <property type="term" value="F:DNA binding"/>
    <property type="evidence" value="ECO:0007669"/>
    <property type="project" value="UniProtKB-KW"/>
</dbReference>
<dbReference type="SUPFAM" id="SSF56731">
    <property type="entry name" value="DNA primase core"/>
    <property type="match status" value="1"/>
</dbReference>
<dbReference type="FunFam" id="3.90.580.10:FF:000001">
    <property type="entry name" value="DNA primase"/>
    <property type="match status" value="1"/>
</dbReference>
<dbReference type="InterPro" id="IPR050219">
    <property type="entry name" value="DnaG_primase"/>
</dbReference>
<keyword evidence="7 12" id="KW-0863">Zinc-finger</keyword>
<evidence type="ECO:0000256" key="2">
    <source>
        <dbReference type="ARBA" id="ARBA00022515"/>
    </source>
</evidence>
<dbReference type="GO" id="GO:0000428">
    <property type="term" value="C:DNA-directed RNA polymerase complex"/>
    <property type="evidence" value="ECO:0007669"/>
    <property type="project" value="UniProtKB-KW"/>
</dbReference>
<gene>
    <name evidence="12" type="primary">dnaG</name>
    <name evidence="17" type="ORF">A3E44_02560</name>
</gene>
<dbReference type="SMART" id="SM00400">
    <property type="entry name" value="ZnF_CHCC"/>
    <property type="match status" value="1"/>
</dbReference>
<keyword evidence="6 12" id="KW-0479">Metal-binding</keyword>
<accession>A0A1F8AS80</accession>
<dbReference type="Pfam" id="PF01807">
    <property type="entry name" value="Zn_ribbon_DnaG"/>
    <property type="match status" value="1"/>
</dbReference>
<dbReference type="InterPro" id="IPR030846">
    <property type="entry name" value="DnaG_bac"/>
</dbReference>
<dbReference type="PANTHER" id="PTHR30313:SF2">
    <property type="entry name" value="DNA PRIMASE"/>
    <property type="match status" value="1"/>
</dbReference>
<comment type="catalytic activity">
    <reaction evidence="12">
        <text>ssDNA + n NTP = ssDNA/pppN(pN)n-1 hybrid + (n-1) diphosphate.</text>
        <dbReference type="EC" id="2.7.7.101"/>
    </reaction>
</comment>
<evidence type="ECO:0000259" key="16">
    <source>
        <dbReference type="PROSITE" id="PS50880"/>
    </source>
</evidence>
<keyword evidence="1 12" id="KW-0240">DNA-directed RNA polymerase</keyword>
<dbReference type="InterPro" id="IPR036977">
    <property type="entry name" value="DNA_primase_Znf_CHC2"/>
</dbReference>
<evidence type="ECO:0000256" key="12">
    <source>
        <dbReference type="HAMAP-Rule" id="MF_00974"/>
    </source>
</evidence>
<evidence type="ECO:0000256" key="3">
    <source>
        <dbReference type="ARBA" id="ARBA00022679"/>
    </source>
</evidence>
<comment type="similarity">
    <text evidence="12 13">Belongs to the DnaG primase family.</text>
</comment>
<evidence type="ECO:0000256" key="7">
    <source>
        <dbReference type="ARBA" id="ARBA00022771"/>
    </source>
</evidence>
<dbReference type="EC" id="2.7.7.101" evidence="12"/>
<dbReference type="EMBL" id="MGGW01000012">
    <property type="protein sequence ID" value="OGM54616.1"/>
    <property type="molecule type" value="Genomic_DNA"/>
</dbReference>
<keyword evidence="11 12" id="KW-0804">Transcription</keyword>
<evidence type="ECO:0000256" key="11">
    <source>
        <dbReference type="ARBA" id="ARBA00023163"/>
    </source>
</evidence>
<comment type="domain">
    <text evidence="12">Contains an N-terminal zinc-binding domain, a central core domain that contains the primase activity, and a C-terminal DnaB-binding domain.</text>
</comment>
<comment type="subunit">
    <text evidence="12">Monomer. Interacts with DnaB.</text>
</comment>
<evidence type="ECO:0000256" key="15">
    <source>
        <dbReference type="SAM" id="Coils"/>
    </source>
</evidence>
<dbReference type="PANTHER" id="PTHR30313">
    <property type="entry name" value="DNA PRIMASE"/>
    <property type="match status" value="1"/>
</dbReference>
<evidence type="ECO:0000256" key="9">
    <source>
        <dbReference type="ARBA" id="ARBA00022842"/>
    </source>
</evidence>
<protein>
    <recommendedName>
        <fullName evidence="12 13">DNA primase</fullName>
        <ecNumber evidence="12">2.7.7.101</ecNumber>
    </recommendedName>
</protein>
<dbReference type="SUPFAM" id="SSF57783">
    <property type="entry name" value="Zinc beta-ribbon"/>
    <property type="match status" value="1"/>
</dbReference>
<keyword evidence="8 12" id="KW-0862">Zinc</keyword>
<keyword evidence="9" id="KW-0460">Magnesium</keyword>
<dbReference type="Gene3D" id="3.90.980.10">
    <property type="entry name" value="DNA primase, catalytic core, N-terminal domain"/>
    <property type="match status" value="1"/>
</dbReference>
<dbReference type="SMART" id="SM00493">
    <property type="entry name" value="TOPRIM"/>
    <property type="match status" value="1"/>
</dbReference>
<dbReference type="InterPro" id="IPR013264">
    <property type="entry name" value="DNAG_N"/>
</dbReference>
<dbReference type="InterPro" id="IPR006295">
    <property type="entry name" value="DNA_primase_DnaG"/>
</dbReference>
<dbReference type="AlphaFoldDB" id="A0A1F8AS80"/>
<dbReference type="InterPro" id="IPR002694">
    <property type="entry name" value="Znf_CHC2"/>
</dbReference>
<keyword evidence="15" id="KW-0175">Coiled coil</keyword>
<dbReference type="Gene3D" id="3.40.1360.10">
    <property type="match status" value="1"/>
</dbReference>
<evidence type="ECO:0000256" key="5">
    <source>
        <dbReference type="ARBA" id="ARBA00022705"/>
    </source>
</evidence>
<dbReference type="HAMAP" id="MF_00974">
    <property type="entry name" value="DNA_primase_DnaG"/>
    <property type="match status" value="1"/>
</dbReference>
<dbReference type="Pfam" id="PF08275">
    <property type="entry name" value="DNAG_N"/>
    <property type="match status" value="1"/>
</dbReference>
<dbReference type="Gene3D" id="3.90.580.10">
    <property type="entry name" value="Zinc finger, CHC2-type domain"/>
    <property type="match status" value="1"/>
</dbReference>
<dbReference type="InterPro" id="IPR037068">
    <property type="entry name" value="DNA_primase_core_N_sf"/>
</dbReference>
<evidence type="ECO:0000256" key="8">
    <source>
        <dbReference type="ARBA" id="ARBA00022833"/>
    </source>
</evidence>
<dbReference type="GO" id="GO:0006269">
    <property type="term" value="P:DNA replication, synthesis of primer"/>
    <property type="evidence" value="ECO:0007669"/>
    <property type="project" value="UniProtKB-UniRule"/>
</dbReference>
<evidence type="ECO:0000313" key="18">
    <source>
        <dbReference type="Proteomes" id="UP000178603"/>
    </source>
</evidence>
<dbReference type="PIRSF" id="PIRSF002811">
    <property type="entry name" value="DnaG"/>
    <property type="match status" value="1"/>
</dbReference>
<evidence type="ECO:0000256" key="14">
    <source>
        <dbReference type="PIRSR" id="PIRSR002811-1"/>
    </source>
</evidence>
<feature type="domain" description="Toprim" evidence="16">
    <location>
        <begin position="254"/>
        <end position="335"/>
    </location>
</feature>
<dbReference type="InterPro" id="IPR034151">
    <property type="entry name" value="TOPRIM_DnaG_bac"/>
</dbReference>
<evidence type="ECO:0000313" key="17">
    <source>
        <dbReference type="EMBL" id="OGM54616.1"/>
    </source>
</evidence>
<evidence type="ECO:0000256" key="4">
    <source>
        <dbReference type="ARBA" id="ARBA00022695"/>
    </source>
</evidence>
<evidence type="ECO:0000256" key="6">
    <source>
        <dbReference type="ARBA" id="ARBA00022723"/>
    </source>
</evidence>
<keyword evidence="4 12" id="KW-0548">Nucleotidyltransferase</keyword>
<dbReference type="Pfam" id="PF13155">
    <property type="entry name" value="Toprim_2"/>
    <property type="match status" value="1"/>
</dbReference>
<sequence>MDQVEEVKSKVDIVSLIGEYLQLTRAGRNFKGNCPFHQERTPSFMVSPELAIWKCFGCNLGGDVISFVEQIEGLEFWEALKLLADRVGVKLRRSDDAKYNYKEKLVEINRFASDFYSYILLNHDLGKKALDYLTRDRLLHKTTVMEFGLGYAPDSAQALFTFLTKKKQFKPVDIERAGVVVKVRGSYIDRFRGRVIFPLVDHRGLTVGLAGRILPSQDGGKLAKYINSPETEVYHKSRVLYAFNLTKKEIKKAGSVVVVEGELDAISSWQAGVKNVVAIKGSALTEDQAGLITRVADAAILALDSDVAGNMAARRGITIAENLGLSIKVARLGKYKDPDEAAREDPEFYKGALGKAVDVWDFLVDSVFDKHKHLGGRQTALISKEVLPILWAIPDEIVRAHYIKIVSMKLDVPESAVILELEKVTNIGKVSKEVAQNPVTDPLLVSREELLEKEIFSLAINFDPSLLVTKQNLALFKTPLWSRIAGYLAKYLKTSKKFALSKFAKSLPKELVDGFSSVVFVDSQLDENKLKRDFARAVRELRLLRIKQLEAGLVKKIAVFESSDEKTKLKRANEEFQKLSDERSVLEEE</sequence>
<dbReference type="GO" id="GO:0003899">
    <property type="term" value="F:DNA-directed RNA polymerase activity"/>
    <property type="evidence" value="ECO:0007669"/>
    <property type="project" value="UniProtKB-UniRule"/>
</dbReference>
<feature type="zinc finger region" description="CHC2-type" evidence="12 14">
    <location>
        <begin position="34"/>
        <end position="58"/>
    </location>
</feature>
<evidence type="ECO:0000256" key="10">
    <source>
        <dbReference type="ARBA" id="ARBA00023125"/>
    </source>
</evidence>
<dbReference type="Proteomes" id="UP000178603">
    <property type="component" value="Unassembled WGS sequence"/>
</dbReference>
<keyword evidence="3 12" id="KW-0808">Transferase</keyword>